<dbReference type="GO" id="GO:0005743">
    <property type="term" value="C:mitochondrial inner membrane"/>
    <property type="evidence" value="ECO:0007669"/>
    <property type="project" value="UniProtKB-SubCell"/>
</dbReference>
<keyword evidence="10 11" id="KW-0472">Membrane</keyword>
<dbReference type="GO" id="GO:0006122">
    <property type="term" value="P:mitochondrial electron transport, ubiquinol to cytochrome c"/>
    <property type="evidence" value="ECO:0007669"/>
    <property type="project" value="UniProtKB-UniRule"/>
</dbReference>
<dbReference type="Pfam" id="PF02939">
    <property type="entry name" value="UcrQ"/>
    <property type="match status" value="1"/>
</dbReference>
<reference evidence="12" key="2">
    <citation type="submission" date="2020-11" db="EMBL/GenBank/DDBJ databases">
        <authorList>
            <consortium name="DOE Joint Genome Institute"/>
            <person name="Kuo A."/>
            <person name="Miyauchi S."/>
            <person name="Kiss E."/>
            <person name="Drula E."/>
            <person name="Kohler A."/>
            <person name="Sanchez-Garcia M."/>
            <person name="Andreopoulos B."/>
            <person name="Barry K.W."/>
            <person name="Bonito G."/>
            <person name="Buee M."/>
            <person name="Carver A."/>
            <person name="Chen C."/>
            <person name="Cichocki N."/>
            <person name="Clum A."/>
            <person name="Culley D."/>
            <person name="Crous P.W."/>
            <person name="Fauchery L."/>
            <person name="Girlanda M."/>
            <person name="Hayes R."/>
            <person name="Keri Z."/>
            <person name="Labutti K."/>
            <person name="Lipzen A."/>
            <person name="Lombard V."/>
            <person name="Magnuson J."/>
            <person name="Maillard F."/>
            <person name="Morin E."/>
            <person name="Murat C."/>
            <person name="Nolan M."/>
            <person name="Ohm R."/>
            <person name="Pangilinan J."/>
            <person name="Pereira M."/>
            <person name="Perotto S."/>
            <person name="Peter M."/>
            <person name="Riley R."/>
            <person name="Sitrit Y."/>
            <person name="Stielow B."/>
            <person name="Szollosi G."/>
            <person name="Zifcakova L."/>
            <person name="Stursova M."/>
            <person name="Spatafora J.W."/>
            <person name="Tedersoo L."/>
            <person name="Vaario L.-M."/>
            <person name="Yamada A."/>
            <person name="Yan M."/>
            <person name="Wang P."/>
            <person name="Xu J."/>
            <person name="Bruns T."/>
            <person name="Baldrian P."/>
            <person name="Vilgalys R."/>
            <person name="Henrissat B."/>
            <person name="Grigoriev I.V."/>
            <person name="Hibbett D."/>
            <person name="Nagy L.G."/>
            <person name="Martin F.M."/>
        </authorList>
    </citation>
    <scope>NUCLEOTIDE SEQUENCE</scope>
    <source>
        <strain evidence="12">UH-Tt-Lm1</strain>
    </source>
</reference>
<dbReference type="InterPro" id="IPR036642">
    <property type="entry name" value="Cyt_bc1_su8_sf"/>
</dbReference>
<evidence type="ECO:0000256" key="4">
    <source>
        <dbReference type="ARBA" id="ARBA00022660"/>
    </source>
</evidence>
<evidence type="ECO:0000256" key="5">
    <source>
        <dbReference type="ARBA" id="ARBA00022692"/>
    </source>
</evidence>
<evidence type="ECO:0000256" key="10">
    <source>
        <dbReference type="ARBA" id="ARBA00023136"/>
    </source>
</evidence>
<evidence type="ECO:0000256" key="8">
    <source>
        <dbReference type="ARBA" id="ARBA00022989"/>
    </source>
</evidence>
<keyword evidence="13" id="KW-1185">Reference proteome</keyword>
<accession>A0A9P6H8L5</accession>
<reference evidence="12" key="1">
    <citation type="journal article" date="2020" name="Nat. Commun.">
        <title>Large-scale genome sequencing of mycorrhizal fungi provides insights into the early evolution of symbiotic traits.</title>
        <authorList>
            <person name="Miyauchi S."/>
            <person name="Kiss E."/>
            <person name="Kuo A."/>
            <person name="Drula E."/>
            <person name="Kohler A."/>
            <person name="Sanchez-Garcia M."/>
            <person name="Morin E."/>
            <person name="Andreopoulos B."/>
            <person name="Barry K.W."/>
            <person name="Bonito G."/>
            <person name="Buee M."/>
            <person name="Carver A."/>
            <person name="Chen C."/>
            <person name="Cichocki N."/>
            <person name="Clum A."/>
            <person name="Culley D."/>
            <person name="Crous P.W."/>
            <person name="Fauchery L."/>
            <person name="Girlanda M."/>
            <person name="Hayes R.D."/>
            <person name="Keri Z."/>
            <person name="LaButti K."/>
            <person name="Lipzen A."/>
            <person name="Lombard V."/>
            <person name="Magnuson J."/>
            <person name="Maillard F."/>
            <person name="Murat C."/>
            <person name="Nolan M."/>
            <person name="Ohm R.A."/>
            <person name="Pangilinan J."/>
            <person name="Pereira M.F."/>
            <person name="Perotto S."/>
            <person name="Peter M."/>
            <person name="Pfister S."/>
            <person name="Riley R."/>
            <person name="Sitrit Y."/>
            <person name="Stielow J.B."/>
            <person name="Szollosi G."/>
            <person name="Zifcakova L."/>
            <person name="Stursova M."/>
            <person name="Spatafora J.W."/>
            <person name="Tedersoo L."/>
            <person name="Vaario L.M."/>
            <person name="Yamada A."/>
            <person name="Yan M."/>
            <person name="Wang P."/>
            <person name="Xu J."/>
            <person name="Bruns T."/>
            <person name="Baldrian P."/>
            <person name="Vilgalys R."/>
            <person name="Dunand C."/>
            <person name="Henrissat B."/>
            <person name="Grigoriev I.V."/>
            <person name="Hibbett D."/>
            <person name="Nagy L.G."/>
            <person name="Martin F.M."/>
        </authorList>
    </citation>
    <scope>NUCLEOTIDE SEQUENCE</scope>
    <source>
        <strain evidence="12">UH-Tt-Lm1</strain>
    </source>
</reference>
<comment type="subcellular location">
    <subcellularLocation>
        <location evidence="1 11">Mitochondrion inner membrane</location>
        <topology evidence="1 11">Single-pass membrane protein</topology>
    </subcellularLocation>
</comment>
<name>A0A9P6H8L5_9AGAM</name>
<dbReference type="GO" id="GO:0045275">
    <property type="term" value="C:respiratory chain complex III"/>
    <property type="evidence" value="ECO:0007669"/>
    <property type="project" value="UniProtKB-UniRule"/>
</dbReference>
<evidence type="ECO:0000256" key="9">
    <source>
        <dbReference type="ARBA" id="ARBA00023128"/>
    </source>
</evidence>
<evidence type="ECO:0000313" key="13">
    <source>
        <dbReference type="Proteomes" id="UP000736335"/>
    </source>
</evidence>
<gene>
    <name evidence="12" type="ORF">BJ322DRAFT_1080495</name>
</gene>
<evidence type="ECO:0000256" key="11">
    <source>
        <dbReference type="RuleBase" id="RU368118"/>
    </source>
</evidence>
<organism evidence="12 13">
    <name type="scientific">Thelephora terrestris</name>
    <dbReference type="NCBI Taxonomy" id="56493"/>
    <lineage>
        <taxon>Eukaryota</taxon>
        <taxon>Fungi</taxon>
        <taxon>Dikarya</taxon>
        <taxon>Basidiomycota</taxon>
        <taxon>Agaricomycotina</taxon>
        <taxon>Agaricomycetes</taxon>
        <taxon>Thelephorales</taxon>
        <taxon>Thelephoraceae</taxon>
        <taxon>Thelephora</taxon>
    </lineage>
</organism>
<keyword evidence="3 11" id="KW-0813">Transport</keyword>
<comment type="similarity">
    <text evidence="2 11">Belongs to the UQCRQ/QCR8 family.</text>
</comment>
<keyword evidence="6 11" id="KW-0999">Mitochondrion inner membrane</keyword>
<evidence type="ECO:0000256" key="1">
    <source>
        <dbReference type="ARBA" id="ARBA00004434"/>
    </source>
</evidence>
<evidence type="ECO:0000256" key="6">
    <source>
        <dbReference type="ARBA" id="ARBA00022792"/>
    </source>
</evidence>
<dbReference type="PANTHER" id="PTHR12119">
    <property type="entry name" value="UBIQUINOL-CYTOCHROME C REDUCTASE COMPLEX UBIQUINONE-BINDING PROTEIN QP-C"/>
    <property type="match status" value="1"/>
</dbReference>
<sequence length="102" mass="11603">MRPTAAVRGEAPTGKAWSVWWGGKEGAIRQKGIIQYSISPVRQRAAKNLFRNYLFNGYRRLSSQVPYWIVPVLIGYSTYAWAKKHDAYLNSKEGHIAHSGEH</sequence>
<dbReference type="EMBL" id="WIUZ02000014">
    <property type="protein sequence ID" value="KAF9781336.1"/>
    <property type="molecule type" value="Genomic_DNA"/>
</dbReference>
<comment type="subunit">
    <text evidence="11">Component of the ubiquinol-cytochrome c oxidoreductase (cytochrome b-c1 complex, complex III, CIII), a multisubunit enzyme composed of 3 respiratory subunits cytochrome b, cytochrome c1 and Rieske protein, 2 core protein subunits, and additional low-molecular weight protein subunits. The complex exists as an obligatory dimer and forms supercomplexes (SCs) in the inner mitochondrial membrane with cytochrome c oxidase (complex IV, CIV).</text>
</comment>
<dbReference type="PANTHER" id="PTHR12119:SF2">
    <property type="entry name" value="CYTOCHROME B-C1 COMPLEX SUBUNIT 8"/>
    <property type="match status" value="1"/>
</dbReference>
<proteinExistence type="inferred from homology"/>
<dbReference type="FunFam" id="1.20.5.210:FF:000001">
    <property type="entry name" value="Cytochrome b-c1 complex subunit 8"/>
    <property type="match status" value="1"/>
</dbReference>
<dbReference type="InterPro" id="IPR004205">
    <property type="entry name" value="Cyt_bc1_su8"/>
</dbReference>
<comment type="caution">
    <text evidence="12">The sequence shown here is derived from an EMBL/GenBank/DDBJ whole genome shotgun (WGS) entry which is preliminary data.</text>
</comment>
<keyword evidence="4 11" id="KW-0679">Respiratory chain</keyword>
<dbReference type="AlphaFoldDB" id="A0A9P6H8L5"/>
<keyword evidence="7 11" id="KW-0249">Electron transport</keyword>
<keyword evidence="9 11" id="KW-0496">Mitochondrion</keyword>
<dbReference type="SUPFAM" id="SSF81508">
    <property type="entry name" value="Ubiquinone-binding protein QP-C of cytochrome bc1 complex (Ubiquinol-cytochrome c reductase)"/>
    <property type="match status" value="1"/>
</dbReference>
<protein>
    <recommendedName>
        <fullName evidence="11">Cytochrome b-c1 complex subunit 8</fullName>
    </recommendedName>
    <alternativeName>
        <fullName evidence="11">Complex III subunit 8</fullName>
    </alternativeName>
</protein>
<keyword evidence="5 11" id="KW-0812">Transmembrane</keyword>
<dbReference type="OrthoDB" id="6683853at2759"/>
<keyword evidence="8 11" id="KW-1133">Transmembrane helix</keyword>
<comment type="function">
    <text evidence="11">Component of the ubiquinol-cytochrome c oxidoreductase, a multisubunit transmembrane complex that is part of the mitochondrial electron transport chain which drives oxidative phosphorylation. The complex plays an important role in the uptake of multiple carbon sources present in different host niches.</text>
</comment>
<evidence type="ECO:0000256" key="7">
    <source>
        <dbReference type="ARBA" id="ARBA00022982"/>
    </source>
</evidence>
<dbReference type="Gene3D" id="1.20.5.210">
    <property type="entry name" value="Cytochrome b-c1 complex subunit 8"/>
    <property type="match status" value="1"/>
</dbReference>
<evidence type="ECO:0000313" key="12">
    <source>
        <dbReference type="EMBL" id="KAF9781336.1"/>
    </source>
</evidence>
<dbReference type="Proteomes" id="UP000736335">
    <property type="component" value="Unassembled WGS sequence"/>
</dbReference>
<evidence type="ECO:0000256" key="3">
    <source>
        <dbReference type="ARBA" id="ARBA00022448"/>
    </source>
</evidence>
<evidence type="ECO:0000256" key="2">
    <source>
        <dbReference type="ARBA" id="ARBA00007668"/>
    </source>
</evidence>
<feature type="transmembrane region" description="Helical" evidence="11">
    <location>
        <begin position="65"/>
        <end position="82"/>
    </location>
</feature>